<name>A0A7J9UX44_9MICO</name>
<feature type="transmembrane region" description="Helical" evidence="9">
    <location>
        <begin position="280"/>
        <end position="297"/>
    </location>
</feature>
<keyword evidence="3" id="KW-1003">Cell membrane</keyword>
<feature type="transmembrane region" description="Helical" evidence="9">
    <location>
        <begin position="80"/>
        <end position="101"/>
    </location>
</feature>
<dbReference type="InterPro" id="IPR018119">
    <property type="entry name" value="Strictosidine_synth_cons-reg"/>
</dbReference>
<keyword evidence="5 9" id="KW-0812">Transmembrane</keyword>
<dbReference type="InterPro" id="IPR001851">
    <property type="entry name" value="ABC_transp_permease"/>
</dbReference>
<keyword evidence="4" id="KW-0997">Cell inner membrane</keyword>
<dbReference type="Pfam" id="PF20067">
    <property type="entry name" value="SSL_N"/>
    <property type="match status" value="1"/>
</dbReference>
<dbReference type="Pfam" id="PF02653">
    <property type="entry name" value="BPD_transp_2"/>
    <property type="match status" value="1"/>
</dbReference>
<comment type="caution">
    <text evidence="11">The sequence shown here is derived from an EMBL/GenBank/DDBJ whole genome shotgun (WGS) entry which is preliminary data.</text>
</comment>
<feature type="domain" description="Strictosidine synthase conserved region" evidence="10">
    <location>
        <begin position="448"/>
        <end position="534"/>
    </location>
</feature>
<dbReference type="InterPro" id="IPR011042">
    <property type="entry name" value="6-blade_b-propeller_TolB-like"/>
</dbReference>
<comment type="subcellular location">
    <subcellularLocation>
        <location evidence="1">Cell membrane</location>
        <topology evidence="1">Multi-pass membrane protein</topology>
    </subcellularLocation>
</comment>
<evidence type="ECO:0000259" key="10">
    <source>
        <dbReference type="Pfam" id="PF03088"/>
    </source>
</evidence>
<keyword evidence="2" id="KW-0813">Transport</keyword>
<evidence type="ECO:0000256" key="3">
    <source>
        <dbReference type="ARBA" id="ARBA00022475"/>
    </source>
</evidence>
<evidence type="ECO:0000256" key="8">
    <source>
        <dbReference type="ARBA" id="ARBA00039381"/>
    </source>
</evidence>
<dbReference type="AlphaFoldDB" id="A0A7J9UX44"/>
<evidence type="ECO:0000256" key="1">
    <source>
        <dbReference type="ARBA" id="ARBA00004651"/>
    </source>
</evidence>
<keyword evidence="7 9" id="KW-0472">Membrane</keyword>
<dbReference type="GO" id="GO:0005886">
    <property type="term" value="C:plasma membrane"/>
    <property type="evidence" value="ECO:0007669"/>
    <property type="project" value="UniProtKB-SubCell"/>
</dbReference>
<feature type="transmembrane region" description="Helical" evidence="9">
    <location>
        <begin position="256"/>
        <end position="274"/>
    </location>
</feature>
<feature type="transmembrane region" description="Helical" evidence="9">
    <location>
        <begin position="231"/>
        <end position="249"/>
    </location>
</feature>
<dbReference type="Proteomes" id="UP000429644">
    <property type="component" value="Unassembled WGS sequence"/>
</dbReference>
<sequence>VPIGLAVLLGMVAVLTTPQILSGGDRGIIMAQFAEVGLLAIALTLVLVGGGFDLSIGAMMGMAAIGSLILFRVYELPVEVVVTLTLVGGALLGAVNGFFVAIVKTRPFITTLVTALTFRALIELIQGAYSQRMIYPRFEIDWLFIGHGTVAGIPTALFFLGVILIGTHIALTRSRWGWWLTAVGSDRRSARRNGIPVNAVSFVSYVASGLLCALAGLFMSSRQGSTAASVGAGYEIIALTAVVLGGVSLRGGRGSVIRATTGALIVAAIGQAIFRRQWDTAMETVVLALVLLVFAVLDQKWGKHRNNLAQKLTISPFRYEPGPLEDVTDPRSKWAVNDALSNALPIGLGKIEGAEDCVADAEGSVFCGDRRGWVWKFSGENYEHGEIYARTGGTPLGHVWDTDGNLVVAVSGMGVCRIDGDRQVEWLATRAPRSRWQLFDDSALRFADDLDIAPDGSIYVSDASTRASTANYQAVVAEYRPNGRVLRIDPDGSIETVVTNLAAANGIATAHDGQSILIASTTMFRVDRLWISGPKQGQFEPVLENLPGAPDNVNRASDGNYWLSFVGMRTPFSDLVLRHPDFRLRMTKQLPVDDWVVPQWNVSCVAKFSESGEILKVLWDRGGKRHPMVTSMSEYNGFLYLGGLENNRIGRVQLDPEDVGPIDPYRIPGTGAAPQSPTIEEVPV</sequence>
<evidence type="ECO:0000256" key="4">
    <source>
        <dbReference type="ARBA" id="ARBA00022519"/>
    </source>
</evidence>
<dbReference type="SUPFAM" id="SSF63829">
    <property type="entry name" value="Calcium-dependent phosphotriesterase"/>
    <property type="match status" value="1"/>
</dbReference>
<dbReference type="Pfam" id="PF03088">
    <property type="entry name" value="Str_synth"/>
    <property type="match status" value="1"/>
</dbReference>
<gene>
    <name evidence="11" type="ORF">GB882_07155</name>
</gene>
<dbReference type="PANTHER" id="PTHR32196">
    <property type="entry name" value="ABC TRANSPORTER PERMEASE PROTEIN YPHD-RELATED-RELATED"/>
    <property type="match status" value="1"/>
</dbReference>
<evidence type="ECO:0000256" key="7">
    <source>
        <dbReference type="ARBA" id="ARBA00023136"/>
    </source>
</evidence>
<keyword evidence="6 9" id="KW-1133">Transmembrane helix</keyword>
<evidence type="ECO:0000256" key="5">
    <source>
        <dbReference type="ARBA" id="ARBA00022692"/>
    </source>
</evidence>
<accession>A0A7J9UX44</accession>
<feature type="transmembrane region" description="Helical" evidence="9">
    <location>
        <begin position="108"/>
        <end position="129"/>
    </location>
</feature>
<reference evidence="11 12" key="1">
    <citation type="submission" date="2019-10" db="EMBL/GenBank/DDBJ databases">
        <title>Georgenia wutianyii sp. nov. and Georgenia yuyongxinii sp. nov. isolated from plateau pika (Ochotona curzoniae) in the Qinghai-Tibet plateau of China.</title>
        <authorList>
            <person name="Tian Z."/>
        </authorList>
    </citation>
    <scope>NUCLEOTIDE SEQUENCE [LARGE SCALE GENOMIC DNA]</scope>
    <source>
        <strain evidence="11 12">JCM 15130</strain>
    </source>
</reference>
<proteinExistence type="predicted"/>
<evidence type="ECO:0000256" key="9">
    <source>
        <dbReference type="SAM" id="Phobius"/>
    </source>
</evidence>
<evidence type="ECO:0000256" key="2">
    <source>
        <dbReference type="ARBA" id="ARBA00022448"/>
    </source>
</evidence>
<dbReference type="EMBL" id="WHPD01001560">
    <property type="protein sequence ID" value="MPV88440.1"/>
    <property type="molecule type" value="Genomic_DNA"/>
</dbReference>
<organism evidence="11 12">
    <name type="scientific">Georgenia ruanii</name>
    <dbReference type="NCBI Taxonomy" id="348442"/>
    <lineage>
        <taxon>Bacteria</taxon>
        <taxon>Bacillati</taxon>
        <taxon>Actinomycetota</taxon>
        <taxon>Actinomycetes</taxon>
        <taxon>Micrococcales</taxon>
        <taxon>Bogoriellaceae</taxon>
        <taxon>Georgenia</taxon>
    </lineage>
</organism>
<dbReference type="GO" id="GO:0022857">
    <property type="term" value="F:transmembrane transporter activity"/>
    <property type="evidence" value="ECO:0007669"/>
    <property type="project" value="InterPro"/>
</dbReference>
<evidence type="ECO:0000256" key="6">
    <source>
        <dbReference type="ARBA" id="ARBA00022989"/>
    </source>
</evidence>
<feature type="transmembrane region" description="Helical" evidence="9">
    <location>
        <begin position="28"/>
        <end position="49"/>
    </location>
</feature>
<evidence type="ECO:0000313" key="11">
    <source>
        <dbReference type="EMBL" id="MPV88440.1"/>
    </source>
</evidence>
<feature type="transmembrane region" description="Helical" evidence="9">
    <location>
        <begin position="149"/>
        <end position="171"/>
    </location>
</feature>
<feature type="transmembrane region" description="Helical" evidence="9">
    <location>
        <begin position="197"/>
        <end position="219"/>
    </location>
</feature>
<dbReference type="Gene3D" id="2.120.10.30">
    <property type="entry name" value="TolB, C-terminal domain"/>
    <property type="match status" value="1"/>
</dbReference>
<evidence type="ECO:0000313" key="12">
    <source>
        <dbReference type="Proteomes" id="UP000429644"/>
    </source>
</evidence>
<feature type="non-terminal residue" evidence="11">
    <location>
        <position position="1"/>
    </location>
</feature>
<keyword evidence="12" id="KW-1185">Reference proteome</keyword>
<dbReference type="PANTHER" id="PTHR32196:SF71">
    <property type="entry name" value="AUTOINDUCER 2 IMPORT SYSTEM PERMEASE PROTEIN LSRD"/>
    <property type="match status" value="1"/>
</dbReference>
<protein>
    <recommendedName>
        <fullName evidence="8">Autoinducer 2 import system permease protein LsrD</fullName>
    </recommendedName>
</protein>
<dbReference type="CDD" id="cd06579">
    <property type="entry name" value="TM_PBP1_transp_AraH_like"/>
    <property type="match status" value="1"/>
</dbReference>